<dbReference type="EMBL" id="GACK01004101">
    <property type="protein sequence ID" value="JAA60933.1"/>
    <property type="molecule type" value="mRNA"/>
</dbReference>
<evidence type="ECO:0000256" key="1">
    <source>
        <dbReference type="SAM" id="SignalP"/>
    </source>
</evidence>
<proteinExistence type="evidence at transcript level"/>
<feature type="signal peptide" evidence="1">
    <location>
        <begin position="1"/>
        <end position="21"/>
    </location>
</feature>
<name>L7MCH6_RHIPC</name>
<reference evidence="2" key="1">
    <citation type="submission" date="2012-11" db="EMBL/GenBank/DDBJ databases">
        <authorList>
            <person name="Lucero-Rivera Y.E."/>
            <person name="Tovar-Ramirez D."/>
        </authorList>
    </citation>
    <scope>NUCLEOTIDE SEQUENCE</scope>
    <source>
        <tissue evidence="2">Salivary gland</tissue>
    </source>
</reference>
<keyword evidence="1" id="KW-0732">Signal</keyword>
<protein>
    <submittedName>
        <fullName evidence="2">Putative tick defensin</fullName>
    </submittedName>
</protein>
<dbReference type="AlphaFoldDB" id="L7MCH6"/>
<organism evidence="2">
    <name type="scientific">Rhipicephalus pulchellus</name>
    <name type="common">Yellow backed tick</name>
    <name type="synonym">Dermacentor pulchellus</name>
    <dbReference type="NCBI Taxonomy" id="72859"/>
    <lineage>
        <taxon>Eukaryota</taxon>
        <taxon>Metazoa</taxon>
        <taxon>Ecdysozoa</taxon>
        <taxon>Arthropoda</taxon>
        <taxon>Chelicerata</taxon>
        <taxon>Arachnida</taxon>
        <taxon>Acari</taxon>
        <taxon>Parasitiformes</taxon>
        <taxon>Ixodida</taxon>
        <taxon>Ixodoidea</taxon>
        <taxon>Ixodidae</taxon>
        <taxon>Rhipicephalinae</taxon>
        <taxon>Rhipicephalus</taxon>
        <taxon>Rhipicephalus</taxon>
    </lineage>
</organism>
<sequence length="74" mass="7741">MFAVKVSVVLVLALTVVVLNAFEQGSDLHGNLPCDGVPCNGNHDTTSCGQRCECVQRSNGPPTCSSVIFYAGGR</sequence>
<accession>L7MCH6</accession>
<feature type="chain" id="PRO_5003981263" evidence="1">
    <location>
        <begin position="22"/>
        <end position="74"/>
    </location>
</feature>
<reference evidence="2" key="2">
    <citation type="journal article" date="2015" name="J. Proteomics">
        <title>Sexual differences in the sialomes of the zebra tick, Rhipicephalus pulchellus.</title>
        <authorList>
            <person name="Tan A.W."/>
            <person name="Francischetti I.M."/>
            <person name="Slovak M."/>
            <person name="Kini R.M."/>
            <person name="Ribeiro J.M."/>
        </authorList>
    </citation>
    <scope>NUCLEOTIDE SEQUENCE</scope>
    <source>
        <tissue evidence="2">Salivary gland</tissue>
    </source>
</reference>
<evidence type="ECO:0000313" key="2">
    <source>
        <dbReference type="EMBL" id="JAA60933.1"/>
    </source>
</evidence>